<sequence length="130" mass="14659">MFFPILLFNVLLILSEGAPPWQQKMTNKCRDGREGVQMEEAKRDISQYNGSDVIEIAIYIGLVAFTCPDEIVPIVEYCKAKSDGKSKLKTLFCVWNGLLIIIDADADKCAERAKLGKCLQRARFQVITDQ</sequence>
<evidence type="ECO:0000313" key="2">
    <source>
        <dbReference type="Proteomes" id="UP000050741"/>
    </source>
</evidence>
<dbReference type="WBParaSite" id="GPLIN_001022000">
    <property type="protein sequence ID" value="GPLIN_001022000"/>
    <property type="gene ID" value="GPLIN_001022000"/>
</dbReference>
<accession>A0A183CBG9</accession>
<dbReference type="Proteomes" id="UP000050741">
    <property type="component" value="Unassembled WGS sequence"/>
</dbReference>
<evidence type="ECO:0000313" key="3">
    <source>
        <dbReference type="WBParaSite" id="GPLIN_001022000"/>
    </source>
</evidence>
<reference evidence="3" key="3">
    <citation type="submission" date="2016-06" db="UniProtKB">
        <authorList>
            <consortium name="WormBaseParasite"/>
        </authorList>
    </citation>
    <scope>IDENTIFICATION</scope>
</reference>
<keyword evidence="2" id="KW-1185">Reference proteome</keyword>
<feature type="signal peptide" evidence="1">
    <location>
        <begin position="1"/>
        <end position="17"/>
    </location>
</feature>
<name>A0A183CBG9_GLOPA</name>
<protein>
    <submittedName>
        <fullName evidence="3">Saposin B-type domain-containing protein</fullName>
    </submittedName>
</protein>
<reference evidence="2" key="1">
    <citation type="submission" date="2013-12" db="EMBL/GenBank/DDBJ databases">
        <authorList>
            <person name="Aslett M."/>
        </authorList>
    </citation>
    <scope>NUCLEOTIDE SEQUENCE [LARGE SCALE GENOMIC DNA]</scope>
    <source>
        <strain evidence="2">Lindley</strain>
    </source>
</reference>
<evidence type="ECO:0000256" key="1">
    <source>
        <dbReference type="SAM" id="SignalP"/>
    </source>
</evidence>
<reference evidence="2" key="2">
    <citation type="submission" date="2014-05" db="EMBL/GenBank/DDBJ databases">
        <title>The genome and life-stage specific transcriptomes of Globodera pallida elucidate key aspects of plant parasitism by a cyst nematode.</title>
        <authorList>
            <person name="Cotton J.A."/>
            <person name="Lilley C.J."/>
            <person name="Jones L.M."/>
            <person name="Kikuchi T."/>
            <person name="Reid A.J."/>
            <person name="Thorpe P."/>
            <person name="Tsai I.J."/>
            <person name="Beasley H."/>
            <person name="Blok V."/>
            <person name="Cock P.J.A."/>
            <person name="Van den Akker S.E."/>
            <person name="Holroyd N."/>
            <person name="Hunt M."/>
            <person name="Mantelin S."/>
            <person name="Naghra H."/>
            <person name="Pain A."/>
            <person name="Palomares-Rius J.E."/>
            <person name="Zarowiecki M."/>
            <person name="Berriman M."/>
            <person name="Jones J.T."/>
            <person name="Urwin P.E."/>
        </authorList>
    </citation>
    <scope>NUCLEOTIDE SEQUENCE [LARGE SCALE GENOMIC DNA]</scope>
    <source>
        <strain evidence="2">Lindley</strain>
    </source>
</reference>
<keyword evidence="1" id="KW-0732">Signal</keyword>
<organism evidence="2 3">
    <name type="scientific">Globodera pallida</name>
    <name type="common">Potato cyst nematode worm</name>
    <name type="synonym">Heterodera pallida</name>
    <dbReference type="NCBI Taxonomy" id="36090"/>
    <lineage>
        <taxon>Eukaryota</taxon>
        <taxon>Metazoa</taxon>
        <taxon>Ecdysozoa</taxon>
        <taxon>Nematoda</taxon>
        <taxon>Chromadorea</taxon>
        <taxon>Rhabditida</taxon>
        <taxon>Tylenchina</taxon>
        <taxon>Tylenchomorpha</taxon>
        <taxon>Tylenchoidea</taxon>
        <taxon>Heteroderidae</taxon>
        <taxon>Heteroderinae</taxon>
        <taxon>Globodera</taxon>
    </lineage>
</organism>
<dbReference type="AlphaFoldDB" id="A0A183CBG9"/>
<proteinExistence type="predicted"/>
<feature type="chain" id="PRO_5008147395" evidence="1">
    <location>
        <begin position="18"/>
        <end position="130"/>
    </location>
</feature>